<organism evidence="2 3">
    <name type="scientific">Caenorhabditis japonica</name>
    <dbReference type="NCBI Taxonomy" id="281687"/>
    <lineage>
        <taxon>Eukaryota</taxon>
        <taxon>Metazoa</taxon>
        <taxon>Ecdysozoa</taxon>
        <taxon>Nematoda</taxon>
        <taxon>Chromadorea</taxon>
        <taxon>Rhabditida</taxon>
        <taxon>Rhabditina</taxon>
        <taxon>Rhabditomorpha</taxon>
        <taxon>Rhabditoidea</taxon>
        <taxon>Rhabditidae</taxon>
        <taxon>Peloderinae</taxon>
        <taxon>Caenorhabditis</taxon>
    </lineage>
</organism>
<accession>A0A8R1EN85</accession>
<dbReference type="EnsemblMetazoa" id="CJA40498.1">
    <property type="protein sequence ID" value="CJA40498.1"/>
    <property type="gene ID" value="WBGene00216346"/>
</dbReference>
<reference evidence="3" key="1">
    <citation type="submission" date="2010-08" db="EMBL/GenBank/DDBJ databases">
        <authorList>
            <consortium name="Caenorhabditis japonica Sequencing Consortium"/>
            <person name="Wilson R.K."/>
        </authorList>
    </citation>
    <scope>NUCLEOTIDE SEQUENCE [LARGE SCALE GENOMIC DNA]</scope>
    <source>
        <strain evidence="3">DF5081</strain>
    </source>
</reference>
<evidence type="ECO:0000256" key="1">
    <source>
        <dbReference type="SAM" id="MobiDB-lite"/>
    </source>
</evidence>
<protein>
    <submittedName>
        <fullName evidence="2">Uncharacterized protein</fullName>
    </submittedName>
</protein>
<feature type="region of interest" description="Disordered" evidence="1">
    <location>
        <begin position="68"/>
        <end position="93"/>
    </location>
</feature>
<feature type="region of interest" description="Disordered" evidence="1">
    <location>
        <begin position="111"/>
        <end position="181"/>
    </location>
</feature>
<sequence length="181" mass="18778">VSGVSHSASPSTVVESQTSMTPQTVPLVNQIAANAVPNMPNASVPQSPSRLDAENGLAGLHERLEALKMEQDRREDGDEEVTTADGKEGKDEIPIDTLKGLAEALGKVIHTDGRETTPMPPDQADLTDASTQHLVSPPNPDASASSVGEESLSTTLVEDVAPGDVTLTSNSTAPEPIPIPS</sequence>
<evidence type="ECO:0000313" key="3">
    <source>
        <dbReference type="Proteomes" id="UP000005237"/>
    </source>
</evidence>
<reference evidence="2" key="2">
    <citation type="submission" date="2022-06" db="UniProtKB">
        <authorList>
            <consortium name="EnsemblMetazoa"/>
        </authorList>
    </citation>
    <scope>IDENTIFICATION</scope>
    <source>
        <strain evidence="2">DF5081</strain>
    </source>
</reference>
<evidence type="ECO:0000313" key="2">
    <source>
        <dbReference type="EnsemblMetazoa" id="CJA40498.1"/>
    </source>
</evidence>
<feature type="compositionally biased region" description="Polar residues" evidence="1">
    <location>
        <begin position="142"/>
        <end position="156"/>
    </location>
</feature>
<name>A0A8R1EN85_CAEJA</name>
<keyword evidence="3" id="KW-1185">Reference proteome</keyword>
<proteinExistence type="predicted"/>
<feature type="region of interest" description="Disordered" evidence="1">
    <location>
        <begin position="1"/>
        <end position="23"/>
    </location>
</feature>
<dbReference type="Proteomes" id="UP000005237">
    <property type="component" value="Unassembled WGS sequence"/>
</dbReference>
<dbReference type="AlphaFoldDB" id="A0A8R1EN85"/>